<protein>
    <submittedName>
        <fullName evidence="1">Uncharacterized protein</fullName>
    </submittedName>
</protein>
<evidence type="ECO:0000313" key="2">
    <source>
        <dbReference type="Proteomes" id="UP000016491"/>
    </source>
</evidence>
<dbReference type="AlphaFoldDB" id="A0ABC9TSJ6"/>
<dbReference type="InterPro" id="IPR043743">
    <property type="entry name" value="DUF5688"/>
</dbReference>
<comment type="caution">
    <text evidence="1">The sequence shown here is derived from an EMBL/GenBank/DDBJ whole genome shotgun (WGS) entry which is preliminary data.</text>
</comment>
<dbReference type="Proteomes" id="UP000016491">
    <property type="component" value="Unassembled WGS sequence"/>
</dbReference>
<proteinExistence type="predicted"/>
<evidence type="ECO:0000313" key="1">
    <source>
        <dbReference type="EMBL" id="ERI74138.1"/>
    </source>
</evidence>
<organism evidence="1 2">
    <name type="scientific">[Clostridium] symbiosum ATCC 14940</name>
    <dbReference type="NCBI Taxonomy" id="411472"/>
    <lineage>
        <taxon>Bacteria</taxon>
        <taxon>Bacillati</taxon>
        <taxon>Bacillota</taxon>
        <taxon>Clostridia</taxon>
        <taxon>Lachnospirales</taxon>
        <taxon>Lachnospiraceae</taxon>
        <taxon>Otoolea</taxon>
    </lineage>
</organism>
<dbReference type="Pfam" id="PF18941">
    <property type="entry name" value="DUF5688"/>
    <property type="match status" value="1"/>
</dbReference>
<reference evidence="1 2" key="1">
    <citation type="submission" date="2013-07" db="EMBL/GenBank/DDBJ databases">
        <authorList>
            <person name="Weinstock G."/>
            <person name="Sodergren E."/>
            <person name="Wylie T."/>
            <person name="Fulton L."/>
            <person name="Fulton R."/>
            <person name="Fronick C."/>
            <person name="O'Laughlin M."/>
            <person name="Godfrey J."/>
            <person name="Miner T."/>
            <person name="Herter B."/>
            <person name="Appelbaum E."/>
            <person name="Cordes M."/>
            <person name="Lek S."/>
            <person name="Wollam A."/>
            <person name="Pepin K.H."/>
            <person name="Palsikar V.B."/>
            <person name="Mitreva M."/>
            <person name="Wilson R.K."/>
        </authorList>
    </citation>
    <scope>NUCLEOTIDE SEQUENCE [LARGE SCALE GENOMIC DNA]</scope>
    <source>
        <strain evidence="1 2">ATCC 14940</strain>
    </source>
</reference>
<gene>
    <name evidence="1" type="ORF">CLOSYM_04258</name>
</gene>
<accession>A0ABC9TSJ6</accession>
<dbReference type="RefSeq" id="WP_021641481.1">
    <property type="nucleotide sequence ID" value="NZ_KE992859.1"/>
</dbReference>
<sequence length="311" mass="35725">MEKSMNKNRDYCKFVEDIKKEVQDIIKDWGAEAVFVPAGSPETEDYLIVKIPTDEGMGMQRFLMEEIYQDLRDKRGTMEEIVEEVRDALKMARQVSEMGVLDKVDRYDEIRDSLILRPLNYDANAEKLDKGIFYQIGDVALVLYINIGSMKDKYVSSMVSSNVLSIWEKTKKEVIETAIRNTYRLFPPRTVDVYSLCFGLSEEQEFMHTVPETVKNNQGDGIFVTTVNYVNGAIAVFMPGVMERLSELLESDIYFGFLNTEAAVIHKSNLVSPGVIQDALRFQNHNCGSEEFLSEKVYFYSRERDRIEVVG</sequence>
<name>A0ABC9TSJ6_CLOSY</name>
<dbReference type="EMBL" id="AWSU01000342">
    <property type="protein sequence ID" value="ERI74138.1"/>
    <property type="molecule type" value="Genomic_DNA"/>
</dbReference>